<gene>
    <name evidence="16 17" type="primary">LOC100496966</name>
</gene>
<dbReference type="AGR" id="Xenbase:XB-GENE-29083423"/>
<name>A0A8J0SAN7_XENTR</name>
<dbReference type="InterPro" id="IPR028082">
    <property type="entry name" value="Peripla_BP_I"/>
</dbReference>
<dbReference type="InterPro" id="IPR000337">
    <property type="entry name" value="GPCR_3"/>
</dbReference>
<evidence type="ECO:0000259" key="14">
    <source>
        <dbReference type="PROSITE" id="PS50259"/>
    </source>
</evidence>
<keyword evidence="4 12" id="KW-0812">Transmembrane</keyword>
<organism evidence="15 16">
    <name type="scientific">Xenopus tropicalis</name>
    <name type="common">Western clawed frog</name>
    <name type="synonym">Silurana tropicalis</name>
    <dbReference type="NCBI Taxonomy" id="8364"/>
    <lineage>
        <taxon>Eukaryota</taxon>
        <taxon>Metazoa</taxon>
        <taxon>Chordata</taxon>
        <taxon>Craniata</taxon>
        <taxon>Vertebrata</taxon>
        <taxon>Euteleostomi</taxon>
        <taxon>Amphibia</taxon>
        <taxon>Batrachia</taxon>
        <taxon>Anura</taxon>
        <taxon>Pipoidea</taxon>
        <taxon>Pipidae</taxon>
        <taxon>Xenopodinae</taxon>
        <taxon>Xenopus</taxon>
        <taxon>Silurana</taxon>
    </lineage>
</organism>
<keyword evidence="9" id="KW-0675">Receptor</keyword>
<proteinExistence type="inferred from homology"/>
<evidence type="ECO:0000313" key="15">
    <source>
        <dbReference type="Proteomes" id="UP000008143"/>
    </source>
</evidence>
<dbReference type="InterPro" id="IPR017979">
    <property type="entry name" value="GPCR_3_CS"/>
</dbReference>
<evidence type="ECO:0000313" key="16">
    <source>
        <dbReference type="RefSeq" id="XP_012815762.2"/>
    </source>
</evidence>
<dbReference type="SUPFAM" id="SSF53822">
    <property type="entry name" value="Periplasmic binding protein-like I"/>
    <property type="match status" value="1"/>
</dbReference>
<dbReference type="InterPro" id="IPR000068">
    <property type="entry name" value="GPCR_3_Ca_sens_rcpt-rel"/>
</dbReference>
<dbReference type="Gene3D" id="3.40.50.2300">
    <property type="match status" value="4"/>
</dbReference>
<keyword evidence="11" id="KW-0807">Transducer</keyword>
<evidence type="ECO:0000256" key="7">
    <source>
        <dbReference type="ARBA" id="ARBA00023040"/>
    </source>
</evidence>
<dbReference type="Proteomes" id="UP000008143">
    <property type="component" value="Chromosome 3"/>
</dbReference>
<evidence type="ECO:0000256" key="11">
    <source>
        <dbReference type="ARBA" id="ARBA00023224"/>
    </source>
</evidence>
<evidence type="ECO:0000256" key="1">
    <source>
        <dbReference type="ARBA" id="ARBA00004651"/>
    </source>
</evidence>
<feature type="transmembrane region" description="Helical" evidence="12">
    <location>
        <begin position="762"/>
        <end position="786"/>
    </location>
</feature>
<dbReference type="InterPro" id="IPR011500">
    <property type="entry name" value="GPCR_3_9-Cys_dom"/>
</dbReference>
<reference evidence="16" key="1">
    <citation type="submission" date="2025-08" db="UniProtKB">
        <authorList>
            <consortium name="RefSeq"/>
        </authorList>
    </citation>
    <scope>IDENTIFICATION</scope>
    <source>
        <strain evidence="16">Nigerian</strain>
        <tissue evidence="16">Liver and blood</tissue>
    </source>
</reference>
<evidence type="ECO:0000256" key="10">
    <source>
        <dbReference type="ARBA" id="ARBA00023180"/>
    </source>
</evidence>
<dbReference type="PANTHER" id="PTHR24061">
    <property type="entry name" value="CALCIUM-SENSING RECEPTOR-RELATED"/>
    <property type="match status" value="1"/>
</dbReference>
<dbReference type="GeneID" id="100496966"/>
<dbReference type="FunFam" id="3.40.50.2300:FF:000016">
    <property type="entry name" value="Taste 1 receptor member 2"/>
    <property type="match status" value="1"/>
</dbReference>
<feature type="domain" description="G-protein coupled receptors family 3 profile" evidence="14">
    <location>
        <begin position="536"/>
        <end position="800"/>
    </location>
</feature>
<evidence type="ECO:0000313" key="17">
    <source>
        <dbReference type="Xenbase" id="XB-GENE-29083423"/>
    </source>
</evidence>
<dbReference type="PROSITE" id="PS00981">
    <property type="entry name" value="G_PROTEIN_RECEP_F3_3"/>
    <property type="match status" value="1"/>
</dbReference>
<accession>A0A8J0SAN7</accession>
<evidence type="ECO:0000256" key="8">
    <source>
        <dbReference type="ARBA" id="ARBA00023136"/>
    </source>
</evidence>
<dbReference type="Pfam" id="PF00003">
    <property type="entry name" value="7tm_3"/>
    <property type="match status" value="1"/>
</dbReference>
<dbReference type="Pfam" id="PF01094">
    <property type="entry name" value="ANF_receptor"/>
    <property type="match status" value="1"/>
</dbReference>
<dbReference type="KEGG" id="xtr:100496966"/>
<sequence>MKVCPATICFVLSTTWTFNTFAIGSDSKFSCNLPNENNTGFLYRPGDIVIGGTFMVHVESVYHNIDFTRKPQELQCLKFAIEYYQTVRALIFAVEEINSDIELLPNITLGFQIFDTCVTLRRAAQGALSMLSGGEEITPNYKCYKGGPLAGIVGDSGSSRSILMAQILGLYRYPQISYFATSPILSDRKLFPSFFRTIPSDEFQMRGLALLVSHFGWTWVGLLASDNDYGQFGLQLVKEEITNAGACLAFSEIILTGQYNRNAPHLAQIIKRSSANIVVVIAYDFVVVLEELLRQNVTGKIWLASESWSTSGLLSTKRYQGILLGTLGFAIHSGHMPMFNKYVNSLHPSTDLYDPFIKEFWEEAFTCKWPSQENVVLGTENISKLLHYVKNVNFETKKGTQVSFDAKGNPPAVYDIVNWKMSTKGTLEHVVVGNYDFNALIGKSFNIDNSGITWINNNTQVPISKCSPSCHLGFRKVIVPGKPACCYECARCPQGQISNQTDAVKCLPCSWDTWPNLQQDRCLPRPTEFLSYGDPLGYSLAAASVFSSLTPLFILGVFYFFKKTPIVRANNYSLSCLLLLSLFLCFLCSLGFIGYPQPEKCLLRQVAFGMVFALCISCVLAKTITVVIAFNATKPGSRLRKWTGVKVSSSIIIVCTSIDFCLCVIWVIYFPPFSELDTYTKPGFIIVSCNEGSPTAFWCMLGYLGFLASISFIVAFLARRLPDSFNEAKLITFSMLAFLSVWVSFIPAYLSARGMYTVAMEVFAILSSSWAVVGCIFVSKCFIVLFRPNLNSREHLMGRGRRKHIEG</sequence>
<feature type="transmembrane region" description="Helical" evidence="12">
    <location>
        <begin position="536"/>
        <end position="560"/>
    </location>
</feature>
<dbReference type="Xenbase" id="XB-GENE-29083423">
    <property type="gene designation" value="LOC100496966"/>
</dbReference>
<dbReference type="PRINTS" id="PR00248">
    <property type="entry name" value="GPCRMGR"/>
</dbReference>
<keyword evidence="3" id="KW-1003">Cell membrane</keyword>
<evidence type="ECO:0000256" key="13">
    <source>
        <dbReference type="SAM" id="SignalP"/>
    </source>
</evidence>
<evidence type="ECO:0000256" key="12">
    <source>
        <dbReference type="SAM" id="Phobius"/>
    </source>
</evidence>
<evidence type="ECO:0000256" key="5">
    <source>
        <dbReference type="ARBA" id="ARBA00022729"/>
    </source>
</evidence>
<dbReference type="InterPro" id="IPR038550">
    <property type="entry name" value="GPCR_3_9-Cys_sf"/>
</dbReference>
<dbReference type="Gene3D" id="2.10.50.30">
    <property type="entry name" value="GPCR, family 3, nine cysteines domain"/>
    <property type="match status" value="1"/>
</dbReference>
<comment type="similarity">
    <text evidence="2">Belongs to the G-protein coupled receptor 3 family.</text>
</comment>
<dbReference type="FunFam" id="2.10.50.30:FF:000002">
    <property type="entry name" value="Vomeronasal 2 receptor, h1"/>
    <property type="match status" value="1"/>
</dbReference>
<keyword evidence="5 13" id="KW-0732">Signal</keyword>
<comment type="subcellular location">
    <subcellularLocation>
        <location evidence="1">Cell membrane</location>
        <topology evidence="1">Multi-pass membrane protein</topology>
    </subcellularLocation>
</comment>
<dbReference type="PANTHER" id="PTHR24061:SF571">
    <property type="entry name" value="VOMERONASAL TYPE-2 RECEPTOR 1-LIKE"/>
    <property type="match status" value="1"/>
</dbReference>
<keyword evidence="8 12" id="KW-0472">Membrane</keyword>
<feature type="transmembrane region" description="Helical" evidence="12">
    <location>
        <begin position="730"/>
        <end position="750"/>
    </location>
</feature>
<dbReference type="InterPro" id="IPR017978">
    <property type="entry name" value="GPCR_3_C"/>
</dbReference>
<dbReference type="GO" id="GO:0005886">
    <property type="term" value="C:plasma membrane"/>
    <property type="evidence" value="ECO:0000318"/>
    <property type="project" value="GO_Central"/>
</dbReference>
<feature type="chain" id="PRO_5035298156" evidence="13">
    <location>
        <begin position="18"/>
        <end position="807"/>
    </location>
</feature>
<evidence type="ECO:0000256" key="2">
    <source>
        <dbReference type="ARBA" id="ARBA00007242"/>
    </source>
</evidence>
<protein>
    <submittedName>
        <fullName evidence="16">Vomeronasal type-2 receptor 1-like</fullName>
    </submittedName>
</protein>
<feature type="transmembrane region" description="Helical" evidence="12">
    <location>
        <begin position="695"/>
        <end position="718"/>
    </location>
</feature>
<keyword evidence="6 12" id="KW-1133">Transmembrane helix</keyword>
<dbReference type="AlphaFoldDB" id="A0A8J0SAN7"/>
<dbReference type="PROSITE" id="PS50259">
    <property type="entry name" value="G_PROTEIN_RECEP_F3_4"/>
    <property type="match status" value="1"/>
</dbReference>
<dbReference type="OrthoDB" id="5984008at2759"/>
<dbReference type="PRINTS" id="PR00592">
    <property type="entry name" value="CASENSINGR"/>
</dbReference>
<feature type="signal peptide" evidence="13">
    <location>
        <begin position="1"/>
        <end position="17"/>
    </location>
</feature>
<dbReference type="GO" id="GO:0004930">
    <property type="term" value="F:G protein-coupled receptor activity"/>
    <property type="evidence" value="ECO:0000318"/>
    <property type="project" value="GO_Central"/>
</dbReference>
<evidence type="ECO:0000256" key="4">
    <source>
        <dbReference type="ARBA" id="ARBA00022692"/>
    </source>
</evidence>
<dbReference type="OMA" id="NITWMES"/>
<keyword evidence="7" id="KW-0297">G-protein coupled receptor</keyword>
<dbReference type="Pfam" id="PF07562">
    <property type="entry name" value="NCD3G"/>
    <property type="match status" value="1"/>
</dbReference>
<feature type="transmembrane region" description="Helical" evidence="12">
    <location>
        <begin position="572"/>
        <end position="595"/>
    </location>
</feature>
<feature type="transmembrane region" description="Helical" evidence="12">
    <location>
        <begin position="651"/>
        <end position="669"/>
    </location>
</feature>
<dbReference type="RefSeq" id="XP_012815762.2">
    <property type="nucleotide sequence ID" value="XM_012960308.2"/>
</dbReference>
<dbReference type="InterPro" id="IPR001828">
    <property type="entry name" value="ANF_lig-bd_rcpt"/>
</dbReference>
<evidence type="ECO:0000256" key="9">
    <source>
        <dbReference type="ARBA" id="ARBA00023170"/>
    </source>
</evidence>
<keyword evidence="10" id="KW-0325">Glycoprotein</keyword>
<dbReference type="FunFam" id="3.40.50.2300:FF:000067">
    <property type="entry name" value="Olfactory receptor C family, h1"/>
    <property type="match status" value="1"/>
</dbReference>
<evidence type="ECO:0000256" key="6">
    <source>
        <dbReference type="ARBA" id="ARBA00022989"/>
    </source>
</evidence>
<keyword evidence="15" id="KW-1185">Reference proteome</keyword>
<evidence type="ECO:0000256" key="3">
    <source>
        <dbReference type="ARBA" id="ARBA00022475"/>
    </source>
</evidence>
<feature type="transmembrane region" description="Helical" evidence="12">
    <location>
        <begin position="607"/>
        <end position="630"/>
    </location>
</feature>